<dbReference type="OrthoDB" id="1063418at2759"/>
<organism evidence="3 4">
    <name type="scientific">Arabidopsis suecica</name>
    <name type="common">Swedish thale-cress</name>
    <name type="synonym">Cardaminopsis suecica</name>
    <dbReference type="NCBI Taxonomy" id="45249"/>
    <lineage>
        <taxon>Eukaryota</taxon>
        <taxon>Viridiplantae</taxon>
        <taxon>Streptophyta</taxon>
        <taxon>Embryophyta</taxon>
        <taxon>Tracheophyta</taxon>
        <taxon>Spermatophyta</taxon>
        <taxon>Magnoliopsida</taxon>
        <taxon>eudicotyledons</taxon>
        <taxon>Gunneridae</taxon>
        <taxon>Pentapetalae</taxon>
        <taxon>rosids</taxon>
        <taxon>malvids</taxon>
        <taxon>Brassicales</taxon>
        <taxon>Brassicaceae</taxon>
        <taxon>Camelineae</taxon>
        <taxon>Arabidopsis</taxon>
    </lineage>
</organism>
<dbReference type="SMART" id="SM01191">
    <property type="entry name" value="ENT"/>
    <property type="match status" value="1"/>
</dbReference>
<sequence length="276" mass="30705">MADQKDQEPNLPADSLSLMADEIDQEPNPPAEKPEFLPLKKRATAGKTLVGYNIAPESDSSSDSSDEESDEGDVVCLPEKDVNKETLHELQKKAFYSLLQAFALETSTMSNKRTQIIEKLMNEWGIANETQISFADQIQKNLLTLQQMKVSDKKETQILPETPLAPPATQSSTFVPKPGKSWGSVNPESLIGKWVCMKLPDEAEFTEYIIKAYDAEKEMHSIVTAESNAMEVDGIDPFSWIDIREIAPNNIMWEGGQKPNFDAPNQSAATAQRPLF</sequence>
<dbReference type="PANTHER" id="PTHR33432:SF17">
    <property type="entry name" value="EMSY N TERMINUS (ENT) DOMAIN-CONTAINING PROTEIN"/>
    <property type="match status" value="1"/>
</dbReference>
<evidence type="ECO:0000313" key="3">
    <source>
        <dbReference type="EMBL" id="KAG7566105.1"/>
    </source>
</evidence>
<keyword evidence="4" id="KW-1185">Reference proteome</keyword>
<dbReference type="GO" id="GO:0050832">
    <property type="term" value="P:defense response to fungus"/>
    <property type="evidence" value="ECO:0007669"/>
    <property type="project" value="InterPro"/>
</dbReference>
<accession>A0A8T2A113</accession>
<dbReference type="Pfam" id="PF03735">
    <property type="entry name" value="ENT"/>
    <property type="match status" value="1"/>
</dbReference>
<dbReference type="EMBL" id="JAEFBJ010000010">
    <property type="protein sequence ID" value="KAG7566105.1"/>
    <property type="molecule type" value="Genomic_DNA"/>
</dbReference>
<dbReference type="GO" id="GO:0005634">
    <property type="term" value="C:nucleus"/>
    <property type="evidence" value="ECO:0007669"/>
    <property type="project" value="TreeGrafter"/>
</dbReference>
<dbReference type="Proteomes" id="UP000694251">
    <property type="component" value="Chromosome 10"/>
</dbReference>
<name>A0A8T2A113_ARASU</name>
<feature type="region of interest" description="Disordered" evidence="1">
    <location>
        <begin position="1"/>
        <end position="74"/>
    </location>
</feature>
<dbReference type="PANTHER" id="PTHR33432">
    <property type="entry name" value="PROTEIN EMSY-LIKE 4"/>
    <property type="match status" value="1"/>
</dbReference>
<evidence type="ECO:0000259" key="2">
    <source>
        <dbReference type="PROSITE" id="PS51138"/>
    </source>
</evidence>
<dbReference type="InterPro" id="IPR033485">
    <property type="entry name" value="EMSY-LIKE_plant"/>
</dbReference>
<proteinExistence type="predicted"/>
<evidence type="ECO:0000256" key="1">
    <source>
        <dbReference type="SAM" id="MobiDB-lite"/>
    </source>
</evidence>
<gene>
    <name evidence="3" type="ORF">ISN44_As10g027060</name>
</gene>
<dbReference type="AlphaFoldDB" id="A0A8T2A113"/>
<dbReference type="PROSITE" id="PS51138">
    <property type="entry name" value="ENT"/>
    <property type="match status" value="1"/>
</dbReference>
<feature type="domain" description="ENT" evidence="2">
    <location>
        <begin position="83"/>
        <end position="170"/>
    </location>
</feature>
<feature type="region of interest" description="Disordered" evidence="1">
    <location>
        <begin position="256"/>
        <end position="276"/>
    </location>
</feature>
<dbReference type="InterPro" id="IPR005491">
    <property type="entry name" value="ENT_dom"/>
</dbReference>
<protein>
    <submittedName>
        <fullName evidence="3">ENT domain</fullName>
    </submittedName>
</protein>
<feature type="compositionally biased region" description="Acidic residues" evidence="1">
    <location>
        <begin position="64"/>
        <end position="73"/>
    </location>
</feature>
<evidence type="ECO:0000313" key="4">
    <source>
        <dbReference type="Proteomes" id="UP000694251"/>
    </source>
</evidence>
<comment type="caution">
    <text evidence="3">The sequence shown here is derived from an EMBL/GenBank/DDBJ whole genome shotgun (WGS) entry which is preliminary data.</text>
</comment>
<reference evidence="3 4" key="1">
    <citation type="submission" date="2020-12" db="EMBL/GenBank/DDBJ databases">
        <title>Concerted genomic and epigenomic changes stabilize Arabidopsis allopolyploids.</title>
        <authorList>
            <person name="Chen Z."/>
        </authorList>
    </citation>
    <scope>NUCLEOTIDE SEQUENCE [LARGE SCALE GENOMIC DNA]</scope>
    <source>
        <strain evidence="3">As9502</strain>
        <tissue evidence="3">Leaf</tissue>
    </source>
</reference>